<accession>A0AAN5CCI0</accession>
<evidence type="ECO:0008006" key="4">
    <source>
        <dbReference type="Google" id="ProtNLM"/>
    </source>
</evidence>
<reference evidence="3" key="1">
    <citation type="submission" date="2022-10" db="EMBL/GenBank/DDBJ databases">
        <title>Genome assembly of Pristionchus species.</title>
        <authorList>
            <person name="Yoshida K."/>
            <person name="Sommer R.J."/>
        </authorList>
    </citation>
    <scope>NUCLEOTIDE SEQUENCE [LARGE SCALE GENOMIC DNA]</scope>
    <source>
        <strain evidence="3">RS5460</strain>
    </source>
</reference>
<feature type="non-terminal residue" evidence="2">
    <location>
        <position position="96"/>
    </location>
</feature>
<dbReference type="AlphaFoldDB" id="A0AAN5CCI0"/>
<keyword evidence="1" id="KW-1133">Transmembrane helix</keyword>
<name>A0AAN5CCI0_9BILA</name>
<organism evidence="2 3">
    <name type="scientific">Pristionchus mayeri</name>
    <dbReference type="NCBI Taxonomy" id="1317129"/>
    <lineage>
        <taxon>Eukaryota</taxon>
        <taxon>Metazoa</taxon>
        <taxon>Ecdysozoa</taxon>
        <taxon>Nematoda</taxon>
        <taxon>Chromadorea</taxon>
        <taxon>Rhabditida</taxon>
        <taxon>Rhabditina</taxon>
        <taxon>Diplogasteromorpha</taxon>
        <taxon>Diplogasteroidea</taxon>
        <taxon>Neodiplogasteridae</taxon>
        <taxon>Pristionchus</taxon>
    </lineage>
</organism>
<sequence>LIFLILFRSSREIGTYRFLLLGFALNDIYFPIVHILTLPVSFVCIFVICSYKDAFVMFSHGILTSKFSICLFASAHSQTMPLLAHLFIYRMIATKW</sequence>
<dbReference type="InterPro" id="IPR019428">
    <property type="entry name" value="7TM_GPCR_serpentine_rcpt_Str"/>
</dbReference>
<feature type="transmembrane region" description="Helical" evidence="1">
    <location>
        <begin position="28"/>
        <end position="48"/>
    </location>
</feature>
<gene>
    <name evidence="2" type="ORF">PMAYCL1PPCAC_08522</name>
</gene>
<dbReference type="PANTHER" id="PTHR22943:SF248">
    <property type="entry name" value="SEVEN TM RECEPTOR"/>
    <property type="match status" value="1"/>
</dbReference>
<feature type="non-terminal residue" evidence="2">
    <location>
        <position position="1"/>
    </location>
</feature>
<evidence type="ECO:0000313" key="2">
    <source>
        <dbReference type="EMBL" id="GMR38327.1"/>
    </source>
</evidence>
<dbReference type="PANTHER" id="PTHR22943">
    <property type="entry name" value="7-TRANSMEMBRANE DOMAIN RECEPTOR C.ELEGANS"/>
    <property type="match status" value="1"/>
</dbReference>
<comment type="caution">
    <text evidence="2">The sequence shown here is derived from an EMBL/GenBank/DDBJ whole genome shotgun (WGS) entry which is preliminary data.</text>
</comment>
<proteinExistence type="predicted"/>
<protein>
    <recommendedName>
        <fullName evidence="4">G protein-coupled receptor</fullName>
    </recommendedName>
</protein>
<keyword evidence="3" id="KW-1185">Reference proteome</keyword>
<dbReference type="Pfam" id="PF10326">
    <property type="entry name" value="7TM_GPCR_Str"/>
    <property type="match status" value="1"/>
</dbReference>
<dbReference type="Proteomes" id="UP001328107">
    <property type="component" value="Unassembled WGS sequence"/>
</dbReference>
<dbReference type="EMBL" id="BTRK01000002">
    <property type="protein sequence ID" value="GMR38327.1"/>
    <property type="molecule type" value="Genomic_DNA"/>
</dbReference>
<keyword evidence="1" id="KW-0812">Transmembrane</keyword>
<evidence type="ECO:0000256" key="1">
    <source>
        <dbReference type="SAM" id="Phobius"/>
    </source>
</evidence>
<keyword evidence="1" id="KW-0472">Membrane</keyword>
<evidence type="ECO:0000313" key="3">
    <source>
        <dbReference type="Proteomes" id="UP001328107"/>
    </source>
</evidence>